<dbReference type="InterPro" id="IPR023214">
    <property type="entry name" value="HAD_sf"/>
</dbReference>
<name>A0A511FD81_9CELL</name>
<dbReference type="Gene3D" id="1.10.150.240">
    <property type="entry name" value="Putative phosphatase, domain 2"/>
    <property type="match status" value="1"/>
</dbReference>
<dbReference type="PROSITE" id="PS01228">
    <property type="entry name" value="COF_1"/>
    <property type="match status" value="1"/>
</dbReference>
<keyword evidence="8" id="KW-1185">Reference proteome</keyword>
<dbReference type="Proteomes" id="UP000321723">
    <property type="component" value="Unassembled WGS sequence"/>
</dbReference>
<evidence type="ECO:0000313" key="8">
    <source>
        <dbReference type="Proteomes" id="UP000321723"/>
    </source>
</evidence>
<evidence type="ECO:0000256" key="1">
    <source>
        <dbReference type="ARBA" id="ARBA00001946"/>
    </source>
</evidence>
<comment type="similarity">
    <text evidence="2">Belongs to the HAD-like hydrolase superfamily. CbbY/CbbZ/Gph/YieH family.</text>
</comment>
<dbReference type="AlphaFoldDB" id="A0A511FD81"/>
<evidence type="ECO:0000313" key="9">
    <source>
        <dbReference type="Proteomes" id="UP000564629"/>
    </source>
</evidence>
<comment type="cofactor">
    <cofactor evidence="1">
        <name>Mg(2+)</name>
        <dbReference type="ChEBI" id="CHEBI:18420"/>
    </cofactor>
</comment>
<reference evidence="7 9" key="2">
    <citation type="submission" date="2020-08" db="EMBL/GenBank/DDBJ databases">
        <title>Sequencing the genomes of 1000 actinobacteria strains.</title>
        <authorList>
            <person name="Klenk H.-P."/>
        </authorList>
    </citation>
    <scope>NUCLEOTIDE SEQUENCE [LARGE SCALE GENOMIC DNA]</scope>
    <source>
        <strain evidence="7 9">DSM 9581</strain>
    </source>
</reference>
<dbReference type="RefSeq" id="WP_246803075.1">
    <property type="nucleotide sequence ID" value="NZ_BJVQ01000032.1"/>
</dbReference>
<dbReference type="SFLD" id="SFLDS00003">
    <property type="entry name" value="Haloacid_Dehalogenase"/>
    <property type="match status" value="1"/>
</dbReference>
<evidence type="ECO:0000256" key="4">
    <source>
        <dbReference type="ARBA" id="ARBA00022842"/>
    </source>
</evidence>
<dbReference type="GO" id="GO:0016787">
    <property type="term" value="F:hydrolase activity"/>
    <property type="evidence" value="ECO:0007669"/>
    <property type="project" value="UniProtKB-KW"/>
</dbReference>
<dbReference type="PANTHER" id="PTHR46193">
    <property type="entry name" value="6-PHOSPHOGLUCONATE PHOSPHATASE"/>
    <property type="match status" value="1"/>
</dbReference>
<dbReference type="Pfam" id="PF13419">
    <property type="entry name" value="HAD_2"/>
    <property type="match status" value="1"/>
</dbReference>
<keyword evidence="3" id="KW-0479">Metal-binding</keyword>
<dbReference type="InterPro" id="IPR051600">
    <property type="entry name" value="Beta-PGM-like"/>
</dbReference>
<protein>
    <submittedName>
        <fullName evidence="7">HAD superfamily hydrolase (TIGR01509 family)</fullName>
    </submittedName>
    <submittedName>
        <fullName evidence="6">Haloacid dehalogenase</fullName>
    </submittedName>
</protein>
<dbReference type="SUPFAM" id="SSF56784">
    <property type="entry name" value="HAD-like"/>
    <property type="match status" value="1"/>
</dbReference>
<dbReference type="EMBL" id="JACHDN010000001">
    <property type="protein sequence ID" value="MBB5475296.1"/>
    <property type="molecule type" value="Genomic_DNA"/>
</dbReference>
<keyword evidence="5" id="KW-0119">Carbohydrate metabolism</keyword>
<evidence type="ECO:0000313" key="7">
    <source>
        <dbReference type="EMBL" id="MBB5475296.1"/>
    </source>
</evidence>
<dbReference type="NCBIfam" id="TIGR01509">
    <property type="entry name" value="HAD-SF-IA-v3"/>
    <property type="match status" value="1"/>
</dbReference>
<sequence length="228" mass="23590">MTLRPDAPALPTAVLWDMDGTLVNTEPLWMAAETELVESWGGTWTHEDGLTLVGNPMKVSGAVLQGRGVGLSVDEIVGFLNTRVAAAVAEQTPWQPGARELLTALADAGVPQALVTSSYRELADPFARVAGVFATVVAGDEVDRPKPDPQPYELAAERLGVDVADCVVVEDSPAGITSGVAAGARVLAVEVFRALPDLPGLSTTGSLADVTVADLARIGGGAVLDLLR</sequence>
<dbReference type="InterPro" id="IPR023198">
    <property type="entry name" value="PGP-like_dom2"/>
</dbReference>
<dbReference type="PANTHER" id="PTHR46193:SF18">
    <property type="entry name" value="HEXITOL PHOSPHATASE B"/>
    <property type="match status" value="1"/>
</dbReference>
<accession>A0A511FD81</accession>
<evidence type="ECO:0000256" key="5">
    <source>
        <dbReference type="ARBA" id="ARBA00023277"/>
    </source>
</evidence>
<dbReference type="InterPro" id="IPR041492">
    <property type="entry name" value="HAD_2"/>
</dbReference>
<dbReference type="PRINTS" id="PR00413">
    <property type="entry name" value="HADHALOGNASE"/>
</dbReference>
<reference evidence="6 8" key="1">
    <citation type="submission" date="2019-07" db="EMBL/GenBank/DDBJ databases">
        <title>Whole genome shotgun sequence of Cellulomonas hominis NBRC 16055.</title>
        <authorList>
            <person name="Hosoyama A."/>
            <person name="Uohara A."/>
            <person name="Ohji S."/>
            <person name="Ichikawa N."/>
        </authorList>
    </citation>
    <scope>NUCLEOTIDE SEQUENCE [LARGE SCALE GENOMIC DNA]</scope>
    <source>
        <strain evidence="6 8">NBRC 16055</strain>
    </source>
</reference>
<dbReference type="Gene3D" id="3.40.50.1000">
    <property type="entry name" value="HAD superfamily/HAD-like"/>
    <property type="match status" value="1"/>
</dbReference>
<evidence type="ECO:0000256" key="2">
    <source>
        <dbReference type="ARBA" id="ARBA00006171"/>
    </source>
</evidence>
<evidence type="ECO:0000313" key="6">
    <source>
        <dbReference type="EMBL" id="GEL47219.1"/>
    </source>
</evidence>
<dbReference type="SFLD" id="SFLDG01129">
    <property type="entry name" value="C1.5:_HAD__Beta-PGM__Phosphata"/>
    <property type="match status" value="1"/>
</dbReference>
<comment type="caution">
    <text evidence="6">The sequence shown here is derived from an EMBL/GenBank/DDBJ whole genome shotgun (WGS) entry which is preliminary data.</text>
</comment>
<dbReference type="GO" id="GO:0046872">
    <property type="term" value="F:metal ion binding"/>
    <property type="evidence" value="ECO:0007669"/>
    <property type="project" value="UniProtKB-KW"/>
</dbReference>
<evidence type="ECO:0000256" key="3">
    <source>
        <dbReference type="ARBA" id="ARBA00022723"/>
    </source>
</evidence>
<keyword evidence="7" id="KW-0378">Hydrolase</keyword>
<dbReference type="InterPro" id="IPR036412">
    <property type="entry name" value="HAD-like_sf"/>
</dbReference>
<dbReference type="EMBL" id="BJVQ01000032">
    <property type="protein sequence ID" value="GEL47219.1"/>
    <property type="molecule type" value="Genomic_DNA"/>
</dbReference>
<dbReference type="InterPro" id="IPR006439">
    <property type="entry name" value="HAD-SF_hydro_IA"/>
</dbReference>
<gene>
    <name evidence="6" type="ORF">CHO01_23350</name>
    <name evidence="7" type="ORF">HNR08_004032</name>
</gene>
<dbReference type="CDD" id="cd07505">
    <property type="entry name" value="HAD_BPGM-like"/>
    <property type="match status" value="1"/>
</dbReference>
<keyword evidence="4" id="KW-0460">Magnesium</keyword>
<proteinExistence type="inferred from homology"/>
<dbReference type="Proteomes" id="UP000564629">
    <property type="component" value="Unassembled WGS sequence"/>
</dbReference>
<organism evidence="6 8">
    <name type="scientific">Cellulomonas hominis</name>
    <dbReference type="NCBI Taxonomy" id="156981"/>
    <lineage>
        <taxon>Bacteria</taxon>
        <taxon>Bacillati</taxon>
        <taxon>Actinomycetota</taxon>
        <taxon>Actinomycetes</taxon>
        <taxon>Micrococcales</taxon>
        <taxon>Cellulomonadaceae</taxon>
        <taxon>Cellulomonas</taxon>
    </lineage>
</organism>